<proteinExistence type="predicted"/>
<keyword evidence="2" id="KW-1185">Reference proteome</keyword>
<dbReference type="InterPro" id="IPR018810">
    <property type="entry name" value="UPF0662"/>
</dbReference>
<dbReference type="GeneID" id="27326378"/>
<organism evidence="1 2">
    <name type="scientific">Exophiala mesophila</name>
    <name type="common">Black yeast-like fungus</name>
    <dbReference type="NCBI Taxonomy" id="212818"/>
    <lineage>
        <taxon>Eukaryota</taxon>
        <taxon>Fungi</taxon>
        <taxon>Dikarya</taxon>
        <taxon>Ascomycota</taxon>
        <taxon>Pezizomycotina</taxon>
        <taxon>Eurotiomycetes</taxon>
        <taxon>Chaetothyriomycetidae</taxon>
        <taxon>Chaetothyriales</taxon>
        <taxon>Herpotrichiellaceae</taxon>
        <taxon>Exophiala</taxon>
    </lineage>
</organism>
<evidence type="ECO:0000313" key="1">
    <source>
        <dbReference type="EMBL" id="KIV88904.1"/>
    </source>
</evidence>
<dbReference type="OrthoDB" id="2011986at2759"/>
<dbReference type="GO" id="GO:0005737">
    <property type="term" value="C:cytoplasm"/>
    <property type="evidence" value="ECO:0007669"/>
    <property type="project" value="TreeGrafter"/>
</dbReference>
<dbReference type="RefSeq" id="XP_016220478.1">
    <property type="nucleotide sequence ID" value="XM_016373567.1"/>
</dbReference>
<gene>
    <name evidence="1" type="ORF">PV10_08533</name>
</gene>
<name>A0A0D1Z4R0_EXOME</name>
<sequence>MADSPITNAPVGSQEKPILDKLLLIRDKLLLLKQDKSTYVKSSDVLPLYDQVIEQVHILNEVRGEEHLVQNRVDTVLDDCLQLISLFFMAVGRNNEAPALYAVTGNIMRLCHHVKEAAFYSKKDLTSLEHTLSKMEGTLESGKDKYSPALIKRVHYRLEICQAMLKELRAFLSTLSPEMVPVWEKLVSILRAIAALNTRSKYSSKDLHELRDQLLQIQSTMQDGKLPDESGEVSSGQDLVVPLLERCLKFTEIVEERHGKIDERFQETYDQLIEIRNQLDRLTMTQAWSLRETDLFMWQRKLDRIDDSRRDGNFFDAEGRPADLHAQRVRVLLLPVAA</sequence>
<accession>A0A0D1Z4R0</accession>
<dbReference type="VEuPathDB" id="FungiDB:PV10_08533"/>
<dbReference type="GO" id="GO:0005634">
    <property type="term" value="C:nucleus"/>
    <property type="evidence" value="ECO:0007669"/>
    <property type="project" value="TreeGrafter"/>
</dbReference>
<protein>
    <submittedName>
        <fullName evidence="1">Uncharacterized protein</fullName>
    </submittedName>
</protein>
<dbReference type="Proteomes" id="UP000054302">
    <property type="component" value="Unassembled WGS sequence"/>
</dbReference>
<reference evidence="1 2" key="1">
    <citation type="submission" date="2015-01" db="EMBL/GenBank/DDBJ databases">
        <title>The Genome Sequence of Exophiala mesophila CBS40295.</title>
        <authorList>
            <consortium name="The Broad Institute Genomics Platform"/>
            <person name="Cuomo C."/>
            <person name="de Hoog S."/>
            <person name="Gorbushina A."/>
            <person name="Stielow B."/>
            <person name="Teixiera M."/>
            <person name="Abouelleil A."/>
            <person name="Chapman S.B."/>
            <person name="Priest M."/>
            <person name="Young S.K."/>
            <person name="Wortman J."/>
            <person name="Nusbaum C."/>
            <person name="Birren B."/>
        </authorList>
    </citation>
    <scope>NUCLEOTIDE SEQUENCE [LARGE SCALE GENOMIC DNA]</scope>
    <source>
        <strain evidence="1 2">CBS 40295</strain>
    </source>
</reference>
<dbReference type="EMBL" id="KN847525">
    <property type="protein sequence ID" value="KIV88904.1"/>
    <property type="molecule type" value="Genomic_DNA"/>
</dbReference>
<evidence type="ECO:0000313" key="2">
    <source>
        <dbReference type="Proteomes" id="UP000054302"/>
    </source>
</evidence>
<dbReference type="AlphaFoldDB" id="A0A0D1Z4R0"/>
<dbReference type="Pfam" id="PF10303">
    <property type="entry name" value="DUF2408"/>
    <property type="match status" value="1"/>
</dbReference>
<dbReference type="PANTHER" id="PTHR28086:SF1">
    <property type="entry name" value="CU(2+) SUPPRESSING AND BLEOMYCIN SENSITIVE PROTEIN 1"/>
    <property type="match status" value="1"/>
</dbReference>
<dbReference type="PANTHER" id="PTHR28086">
    <property type="entry name" value="UPF0662 PROTEIN YPL260W"/>
    <property type="match status" value="1"/>
</dbReference>